<proteinExistence type="predicted"/>
<dbReference type="RefSeq" id="WP_116848380.1">
    <property type="nucleotide sequence ID" value="NZ_QTJU01000006.1"/>
</dbReference>
<dbReference type="AlphaFoldDB" id="A0A3E1NGV4"/>
<dbReference type="PANTHER" id="PTHR43267">
    <property type="entry name" value="TRNA THREONYLCARBAMOYLADENOSINE DEHYDRATASE"/>
    <property type="match status" value="1"/>
</dbReference>
<protein>
    <submittedName>
        <fullName evidence="2">tRNA threonylcarbamoyladenosine dehydratase</fullName>
    </submittedName>
</protein>
<evidence type="ECO:0000313" key="3">
    <source>
        <dbReference type="Proteomes" id="UP000261284"/>
    </source>
</evidence>
<organism evidence="2 3">
    <name type="scientific">Deminuibacter soli</name>
    <dbReference type="NCBI Taxonomy" id="2291815"/>
    <lineage>
        <taxon>Bacteria</taxon>
        <taxon>Pseudomonadati</taxon>
        <taxon>Bacteroidota</taxon>
        <taxon>Chitinophagia</taxon>
        <taxon>Chitinophagales</taxon>
        <taxon>Chitinophagaceae</taxon>
        <taxon>Deminuibacter</taxon>
    </lineage>
</organism>
<dbReference type="SUPFAM" id="SSF69572">
    <property type="entry name" value="Activating enzymes of the ubiquitin-like proteins"/>
    <property type="match status" value="1"/>
</dbReference>
<accession>A0A3E1NGV4</accession>
<dbReference type="GO" id="GO:0008641">
    <property type="term" value="F:ubiquitin-like modifier activating enzyme activity"/>
    <property type="evidence" value="ECO:0007669"/>
    <property type="project" value="InterPro"/>
</dbReference>
<name>A0A3E1NGV4_9BACT</name>
<dbReference type="CDD" id="cd00755">
    <property type="entry name" value="YgdL_like"/>
    <property type="match status" value="1"/>
</dbReference>
<dbReference type="GO" id="GO:0061503">
    <property type="term" value="F:tRNA threonylcarbamoyladenosine dehydratase"/>
    <property type="evidence" value="ECO:0007669"/>
    <property type="project" value="TreeGrafter"/>
</dbReference>
<feature type="domain" description="THIF-type NAD/FAD binding fold" evidence="1">
    <location>
        <begin position="12"/>
        <end position="236"/>
    </location>
</feature>
<dbReference type="OrthoDB" id="9804150at2"/>
<dbReference type="GO" id="GO:0061504">
    <property type="term" value="P:cyclic threonylcarbamoyladenosine biosynthetic process"/>
    <property type="evidence" value="ECO:0007669"/>
    <property type="project" value="TreeGrafter"/>
</dbReference>
<dbReference type="Proteomes" id="UP000261284">
    <property type="component" value="Unassembled WGS sequence"/>
</dbReference>
<sequence length="239" mass="26135">MIPYWMSRSQLLLGDEKITHLMQQHVLVVGLGGVGGICAEMIARAGIGKMTIVDADVVDLSNCNRQIAALHTTAGLRKAEVLAQRLRAINPELDLTVLPQYLQEEQLEALLQPGAFSYVLDCIDTLGPKVALLRICVERGLPVASAMGAGGKTDPSQVRVADIQQSYDCKLAKYVRKRLNEKGVREGIQVVFSPEKIDEDRVIVTEKAFLKKTLIGTISYMPAIFGCTLASVAIRELMD</sequence>
<gene>
    <name evidence="2" type="ORF">DXN05_16535</name>
</gene>
<reference evidence="2 3" key="1">
    <citation type="submission" date="2018-08" db="EMBL/GenBank/DDBJ databases">
        <title>Chitinophagaceae sp. K23C18032701, a novel bacterium isolated from forest soil.</title>
        <authorList>
            <person name="Wang C."/>
        </authorList>
    </citation>
    <scope>NUCLEOTIDE SEQUENCE [LARGE SCALE GENOMIC DNA]</scope>
    <source>
        <strain evidence="2 3">K23C18032701</strain>
    </source>
</reference>
<dbReference type="PANTHER" id="PTHR43267:SF1">
    <property type="entry name" value="TRNA THREONYLCARBAMOYLADENOSINE DEHYDRATASE"/>
    <property type="match status" value="1"/>
</dbReference>
<dbReference type="InterPro" id="IPR045886">
    <property type="entry name" value="ThiF/MoeB/HesA"/>
</dbReference>
<dbReference type="InterPro" id="IPR035985">
    <property type="entry name" value="Ubiquitin-activating_enz"/>
</dbReference>
<dbReference type="InterPro" id="IPR000594">
    <property type="entry name" value="ThiF_NAD_FAD-bd"/>
</dbReference>
<dbReference type="EMBL" id="QTJU01000006">
    <property type="protein sequence ID" value="RFM27074.1"/>
    <property type="molecule type" value="Genomic_DNA"/>
</dbReference>
<dbReference type="Pfam" id="PF00899">
    <property type="entry name" value="ThiF"/>
    <property type="match status" value="1"/>
</dbReference>
<evidence type="ECO:0000313" key="2">
    <source>
        <dbReference type="EMBL" id="RFM27074.1"/>
    </source>
</evidence>
<keyword evidence="3" id="KW-1185">Reference proteome</keyword>
<dbReference type="Gene3D" id="3.40.50.720">
    <property type="entry name" value="NAD(P)-binding Rossmann-like Domain"/>
    <property type="match status" value="1"/>
</dbReference>
<comment type="caution">
    <text evidence="2">The sequence shown here is derived from an EMBL/GenBank/DDBJ whole genome shotgun (WGS) entry which is preliminary data.</text>
</comment>
<evidence type="ECO:0000259" key="1">
    <source>
        <dbReference type="Pfam" id="PF00899"/>
    </source>
</evidence>